<dbReference type="AlphaFoldDB" id="A0A7Y8FK92"/>
<organism evidence="1 2">
    <name type="scientific">Pseudomonas yamanorum</name>
    <dbReference type="NCBI Taxonomy" id="515393"/>
    <lineage>
        <taxon>Bacteria</taxon>
        <taxon>Pseudomonadati</taxon>
        <taxon>Pseudomonadota</taxon>
        <taxon>Gammaproteobacteria</taxon>
        <taxon>Pseudomonadales</taxon>
        <taxon>Pseudomonadaceae</taxon>
        <taxon>Pseudomonas</taxon>
    </lineage>
</organism>
<evidence type="ECO:0000313" key="1">
    <source>
        <dbReference type="EMBL" id="NWE80445.1"/>
    </source>
</evidence>
<proteinExistence type="predicted"/>
<reference evidence="1 2" key="1">
    <citation type="submission" date="2020-04" db="EMBL/GenBank/DDBJ databases">
        <title>Molecular characterization of pseudomonads from Agaricus bisporus reveal novel blotch 2 pathogens in Western Europe.</title>
        <authorList>
            <person name="Taparia T."/>
            <person name="Krijger M."/>
            <person name="Haynes E."/>
            <person name="Elpinstone J.G."/>
            <person name="Noble R."/>
            <person name="Van Der Wolf J."/>
        </authorList>
    </citation>
    <scope>NUCLEOTIDE SEQUENCE [LARGE SCALE GENOMIC DNA]</scope>
    <source>
        <strain evidence="1 2">IPO3781</strain>
    </source>
</reference>
<evidence type="ECO:0000313" key="2">
    <source>
        <dbReference type="Proteomes" id="UP000537188"/>
    </source>
</evidence>
<protein>
    <submittedName>
        <fullName evidence="1">Uncharacterized protein</fullName>
    </submittedName>
</protein>
<dbReference type="EMBL" id="JACARF010000173">
    <property type="protein sequence ID" value="NWE80445.1"/>
    <property type="molecule type" value="Genomic_DNA"/>
</dbReference>
<feature type="non-terminal residue" evidence="1">
    <location>
        <position position="116"/>
    </location>
</feature>
<comment type="caution">
    <text evidence="1">The sequence shown here is derived from an EMBL/GenBank/DDBJ whole genome shotgun (WGS) entry which is preliminary data.</text>
</comment>
<feature type="non-terminal residue" evidence="1">
    <location>
        <position position="1"/>
    </location>
</feature>
<name>A0A7Y8FK92_9PSED</name>
<gene>
    <name evidence="1" type="ORF">HX828_33275</name>
</gene>
<sequence>NNTIYQADSNVEGIQFFVKKMQSPKESQSEAFAYEVSERLGFHFVPPTRSKAKSMIQQRVLDDKTNTYERKELPESAKLFYFLINEFDDNSGNQLWDAQGNAYLIDHEDAFSEKKN</sequence>
<accession>A0A7Y8FK92</accession>
<dbReference type="RefSeq" id="WP_218174021.1">
    <property type="nucleotide sequence ID" value="NZ_JACARF010000173.1"/>
</dbReference>
<dbReference type="Proteomes" id="UP000537188">
    <property type="component" value="Unassembled WGS sequence"/>
</dbReference>